<gene>
    <name evidence="1" type="ORF">FPRO_07155</name>
</gene>
<dbReference type="Proteomes" id="UP000183971">
    <property type="component" value="Unassembled WGS sequence"/>
</dbReference>
<accession>A0A1L7VBK8</accession>
<dbReference type="EMBL" id="FJOF01000003">
    <property type="protein sequence ID" value="CZR37654.1"/>
    <property type="molecule type" value="Genomic_DNA"/>
</dbReference>
<evidence type="ECO:0000313" key="2">
    <source>
        <dbReference type="Proteomes" id="UP000183971"/>
    </source>
</evidence>
<name>A0A1L7VBK8_FUSPR</name>
<keyword evidence="2" id="KW-1185">Reference proteome</keyword>
<protein>
    <submittedName>
        <fullName evidence="1">Uncharacterized protein</fullName>
    </submittedName>
</protein>
<evidence type="ECO:0000313" key="1">
    <source>
        <dbReference type="EMBL" id="CZR37654.1"/>
    </source>
</evidence>
<organism evidence="1 2">
    <name type="scientific">Fusarium proliferatum (strain ET1)</name>
    <name type="common">Orchid endophyte fungus</name>
    <dbReference type="NCBI Taxonomy" id="1227346"/>
    <lineage>
        <taxon>Eukaryota</taxon>
        <taxon>Fungi</taxon>
        <taxon>Dikarya</taxon>
        <taxon>Ascomycota</taxon>
        <taxon>Pezizomycotina</taxon>
        <taxon>Sordariomycetes</taxon>
        <taxon>Hypocreomycetidae</taxon>
        <taxon>Hypocreales</taxon>
        <taxon>Nectriaceae</taxon>
        <taxon>Fusarium</taxon>
        <taxon>Fusarium fujikuroi species complex</taxon>
    </lineage>
</organism>
<reference evidence="2" key="1">
    <citation type="journal article" date="2016" name="Genome Biol. Evol.">
        <title>Comparative 'omics' of the Fusarium fujikuroi species complex highlights differences in genetic potential and metabolite synthesis.</title>
        <authorList>
            <person name="Niehaus E.-M."/>
            <person name="Muensterkoetter M."/>
            <person name="Proctor R.H."/>
            <person name="Brown D.W."/>
            <person name="Sharon A."/>
            <person name="Idan Y."/>
            <person name="Oren-Young L."/>
            <person name="Sieber C.M."/>
            <person name="Novak O."/>
            <person name="Pencik A."/>
            <person name="Tarkowska D."/>
            <person name="Hromadova K."/>
            <person name="Freeman S."/>
            <person name="Maymon M."/>
            <person name="Elazar M."/>
            <person name="Youssef S.A."/>
            <person name="El-Shabrawy E.S.M."/>
            <person name="Shalaby A.B.A."/>
            <person name="Houterman P."/>
            <person name="Brock N.L."/>
            <person name="Burkhardt I."/>
            <person name="Tsavkelova E.A."/>
            <person name="Dickschat J.S."/>
            <person name="Galuszka P."/>
            <person name="Gueldener U."/>
            <person name="Tudzynski B."/>
        </authorList>
    </citation>
    <scope>NUCLEOTIDE SEQUENCE [LARGE SCALE GENOMIC DNA]</scope>
    <source>
        <strain evidence="2">ET1</strain>
    </source>
</reference>
<sequence length="124" mass="14112">MAFTLMTKEVFDELEKQGIINGKGFHLSGRLHHHIKDLHSINKFKWLSTDIIEEPVSRWDLRENSCMTLVSCKSAKNSHIVPPDEDVIIGLFNEKKKTYFGLNASNPGGGWTSLPNVRHLMLPQ</sequence>
<comment type="caution">
    <text evidence="1">The sequence shown here is derived from an EMBL/GenBank/DDBJ whole genome shotgun (WGS) entry which is preliminary data.</text>
</comment>
<proteinExistence type="predicted"/>
<dbReference type="VEuPathDB" id="FungiDB:FPRO_07155"/>
<dbReference type="RefSeq" id="XP_031078247.1">
    <property type="nucleotide sequence ID" value="XM_031227852.1"/>
</dbReference>
<dbReference type="AlphaFoldDB" id="A0A1L7VBK8"/>
<dbReference type="GeneID" id="42052034"/>